<reference evidence="1 2" key="2">
    <citation type="journal article" date="2023" name="Plant Pathol.">
        <title>Dismantling and reorganizing Pseudomonas marginalis sensu#lato.</title>
        <authorList>
            <person name="Sawada H."/>
            <person name="Fujikawa T."/>
            <person name="Satou M."/>
        </authorList>
    </citation>
    <scope>NUCLEOTIDE SEQUENCE [LARGE SCALE GENOMIC DNA]</scope>
    <source>
        <strain evidence="1 2">MAFF 301381</strain>
    </source>
</reference>
<accession>A0A9X0YAH6</accession>
<organism evidence="1 2">
    <name type="scientific">Pseudomonas lactucae</name>
    <dbReference type="NCBI Taxonomy" id="2813360"/>
    <lineage>
        <taxon>Bacteria</taxon>
        <taxon>Pseudomonadati</taxon>
        <taxon>Pseudomonadota</taxon>
        <taxon>Gammaproteobacteria</taxon>
        <taxon>Pseudomonadales</taxon>
        <taxon>Pseudomonadaceae</taxon>
        <taxon>Pseudomonas</taxon>
    </lineage>
</organism>
<evidence type="ECO:0000313" key="1">
    <source>
        <dbReference type="EMBL" id="MBN2975654.1"/>
    </source>
</evidence>
<gene>
    <name evidence="1" type="ORF">JWR99_06530</name>
</gene>
<keyword evidence="2" id="KW-1185">Reference proteome</keyword>
<dbReference type="RefSeq" id="WP_078733232.1">
    <property type="nucleotide sequence ID" value="NZ_JAFHKI010000138.1"/>
</dbReference>
<reference evidence="1 2" key="1">
    <citation type="journal article" date="2021" name="Int. J. Syst. Evol. Microbiol.">
        <title>Pseudomonas lactucae sp. nov., a pathogen causing bacterial rot of lettuce in Japan.</title>
        <authorList>
            <person name="Sawada H."/>
            <person name="Fujikawa T."/>
            <person name="Satou M."/>
        </authorList>
    </citation>
    <scope>NUCLEOTIDE SEQUENCE [LARGE SCALE GENOMIC DNA]</scope>
    <source>
        <strain evidence="1 2">MAFF 301381</strain>
    </source>
</reference>
<name>A0A9X0YAH6_9PSED</name>
<dbReference type="AlphaFoldDB" id="A0A9X0YAH6"/>
<dbReference type="EMBL" id="JAFHKJ010000026">
    <property type="protein sequence ID" value="MBN2975654.1"/>
    <property type="molecule type" value="Genomic_DNA"/>
</dbReference>
<proteinExistence type="predicted"/>
<dbReference type="Proteomes" id="UP001154860">
    <property type="component" value="Unassembled WGS sequence"/>
</dbReference>
<comment type="caution">
    <text evidence="1">The sequence shown here is derived from an EMBL/GenBank/DDBJ whole genome shotgun (WGS) entry which is preliminary data.</text>
</comment>
<protein>
    <submittedName>
        <fullName evidence="1">Uncharacterized protein</fullName>
    </submittedName>
</protein>
<sequence>MSTTELWELNNLMTSLNGMSDRVSKIVKQALVVTEQGSIDVFIHDLPLGPALATAQDSFKQYANESLDLNGAYGNIVDYLYGVTHSCDKISRSIEDRTSSAACFLQVLYQVKHMATAAEDLPKDYSSDYQTPAKVLTNAINLRIADLSGADGIIGTRNKMEQVRQALSADVDEIIKDSQAIGSDVTDLVINQPINKAIPVDQLITDWAKGLQQAA</sequence>
<evidence type="ECO:0000313" key="2">
    <source>
        <dbReference type="Proteomes" id="UP001154860"/>
    </source>
</evidence>